<dbReference type="AlphaFoldDB" id="A0A840S1T9"/>
<protein>
    <submittedName>
        <fullName evidence="1">Uncharacterized protein</fullName>
    </submittedName>
</protein>
<reference evidence="1 2" key="1">
    <citation type="submission" date="2020-08" db="EMBL/GenBank/DDBJ databases">
        <title>Genomic Encyclopedia of Type Strains, Phase IV (KMG-IV): sequencing the most valuable type-strain genomes for metagenomic binning, comparative biology and taxonomic classification.</title>
        <authorList>
            <person name="Goeker M."/>
        </authorList>
    </citation>
    <scope>NUCLEOTIDE SEQUENCE [LARGE SCALE GENOMIC DNA]</scope>
    <source>
        <strain evidence="1 2">DSM 23240</strain>
    </source>
</reference>
<dbReference type="EMBL" id="JACHHQ010000016">
    <property type="protein sequence ID" value="MBB5202529.1"/>
    <property type="molecule type" value="Genomic_DNA"/>
</dbReference>
<name>A0A840S1T9_9BURK</name>
<proteinExistence type="predicted"/>
<evidence type="ECO:0000313" key="1">
    <source>
        <dbReference type="EMBL" id="MBB5202529.1"/>
    </source>
</evidence>
<evidence type="ECO:0000313" key="2">
    <source>
        <dbReference type="Proteomes" id="UP000571084"/>
    </source>
</evidence>
<accession>A0A840S1T9</accession>
<dbReference type="Proteomes" id="UP000571084">
    <property type="component" value="Unassembled WGS sequence"/>
</dbReference>
<sequence length="32" mass="3665">MLDGIRPNQRDNGMTTKSEETIFVFFNGLDMS</sequence>
<gene>
    <name evidence="1" type="ORF">HNR39_004396</name>
</gene>
<comment type="caution">
    <text evidence="1">The sequence shown here is derived from an EMBL/GenBank/DDBJ whole genome shotgun (WGS) entry which is preliminary data.</text>
</comment>
<keyword evidence="2" id="KW-1185">Reference proteome</keyword>
<organism evidence="1 2">
    <name type="scientific">Glaciimonas immobilis</name>
    <dbReference type="NCBI Taxonomy" id="728004"/>
    <lineage>
        <taxon>Bacteria</taxon>
        <taxon>Pseudomonadati</taxon>
        <taxon>Pseudomonadota</taxon>
        <taxon>Betaproteobacteria</taxon>
        <taxon>Burkholderiales</taxon>
        <taxon>Oxalobacteraceae</taxon>
        <taxon>Glaciimonas</taxon>
    </lineage>
</organism>